<dbReference type="GO" id="GO:0035438">
    <property type="term" value="F:cyclic-di-GMP binding"/>
    <property type="evidence" value="ECO:0007669"/>
    <property type="project" value="InterPro"/>
</dbReference>
<dbReference type="AlphaFoldDB" id="A0A9Q4B5E0"/>
<proteinExistence type="predicted"/>
<evidence type="ECO:0000313" key="3">
    <source>
        <dbReference type="Proteomes" id="UP001057753"/>
    </source>
</evidence>
<feature type="domain" description="PilZ" evidence="1">
    <location>
        <begin position="10"/>
        <end position="110"/>
    </location>
</feature>
<dbReference type="Gene3D" id="2.40.10.220">
    <property type="entry name" value="predicted glycosyltransferase like domains"/>
    <property type="match status" value="1"/>
</dbReference>
<dbReference type="Proteomes" id="UP001057753">
    <property type="component" value="Unassembled WGS sequence"/>
</dbReference>
<dbReference type="InterPro" id="IPR009875">
    <property type="entry name" value="PilZ_domain"/>
</dbReference>
<name>A0A9Q4B5E0_SALAG</name>
<dbReference type="EMBL" id="JABXYM010000002">
    <property type="protein sequence ID" value="MCR6098653.1"/>
    <property type="molecule type" value="Genomic_DNA"/>
</dbReference>
<gene>
    <name evidence="2" type="ORF">HXA33_19270</name>
</gene>
<dbReference type="RefSeq" id="WP_257823047.1">
    <property type="nucleotide sequence ID" value="NZ_JABXYM010000002.1"/>
</dbReference>
<accession>A0A9Q4B5E0</accession>
<sequence>MRYKRQEAMRCEFRHPLDTTFFISSLNGKPYRSSQAKGTILNASLGGLRLKAPLDLPVNKQLEVTFTFTIAHCFLTVQGRPLWKKRDKNAFIYGIKLTIDTHEKDMLTALKAYNKCY</sequence>
<comment type="caution">
    <text evidence="2">The sequence shown here is derived from an EMBL/GenBank/DDBJ whole genome shotgun (WGS) entry which is preliminary data.</text>
</comment>
<organism evidence="2 3">
    <name type="scientific">Salipaludibacillus agaradhaerens</name>
    <name type="common">Bacillus agaradhaerens</name>
    <dbReference type="NCBI Taxonomy" id="76935"/>
    <lineage>
        <taxon>Bacteria</taxon>
        <taxon>Bacillati</taxon>
        <taxon>Bacillota</taxon>
        <taxon>Bacilli</taxon>
        <taxon>Bacillales</taxon>
        <taxon>Bacillaceae</taxon>
    </lineage>
</organism>
<reference evidence="2" key="1">
    <citation type="submission" date="2020-06" db="EMBL/GenBank/DDBJ databases">
        <title>Insight into the genomes of haloalkaliphilic bacilli from Kenyan soda lakes.</title>
        <authorList>
            <person name="Mwirichia R."/>
            <person name="Villamizar G.C."/>
            <person name="Poehlein A."/>
            <person name="Mugweru J."/>
            <person name="Kipnyargis A."/>
            <person name="Kiplimo D."/>
            <person name="Orwa P."/>
            <person name="Daniel R."/>
        </authorList>
    </citation>
    <scope>NUCLEOTIDE SEQUENCE</scope>
    <source>
        <strain evidence="2">B1096_S55</strain>
    </source>
</reference>
<keyword evidence="3" id="KW-1185">Reference proteome</keyword>
<dbReference type="Pfam" id="PF07238">
    <property type="entry name" value="PilZ"/>
    <property type="match status" value="1"/>
</dbReference>
<protein>
    <submittedName>
        <fullName evidence="2">PilZ domain-containing protein</fullName>
    </submittedName>
</protein>
<evidence type="ECO:0000259" key="1">
    <source>
        <dbReference type="Pfam" id="PF07238"/>
    </source>
</evidence>
<evidence type="ECO:0000313" key="2">
    <source>
        <dbReference type="EMBL" id="MCR6098653.1"/>
    </source>
</evidence>